<feature type="region of interest" description="Disordered" evidence="1">
    <location>
        <begin position="78"/>
        <end position="111"/>
    </location>
</feature>
<feature type="compositionally biased region" description="Polar residues" evidence="1">
    <location>
        <begin position="422"/>
        <end position="449"/>
    </location>
</feature>
<protein>
    <recommendedName>
        <fullName evidence="2">Chromo domain-containing protein</fullName>
    </recommendedName>
</protein>
<feature type="compositionally biased region" description="Acidic residues" evidence="1">
    <location>
        <begin position="504"/>
        <end position="517"/>
    </location>
</feature>
<feature type="compositionally biased region" description="Acidic residues" evidence="1">
    <location>
        <begin position="454"/>
        <end position="464"/>
    </location>
</feature>
<feature type="region of interest" description="Disordered" evidence="1">
    <location>
        <begin position="384"/>
        <end position="534"/>
    </location>
</feature>
<organism evidence="3 4">
    <name type="scientific">Pythium insidiosum</name>
    <name type="common">Pythiosis disease agent</name>
    <dbReference type="NCBI Taxonomy" id="114742"/>
    <lineage>
        <taxon>Eukaryota</taxon>
        <taxon>Sar</taxon>
        <taxon>Stramenopiles</taxon>
        <taxon>Oomycota</taxon>
        <taxon>Peronosporomycetes</taxon>
        <taxon>Pythiales</taxon>
        <taxon>Pythiaceae</taxon>
        <taxon>Pythium</taxon>
    </lineage>
</organism>
<comment type="caution">
    <text evidence="3">The sequence shown here is derived from an EMBL/GenBank/DDBJ whole genome shotgun (WGS) entry which is preliminary data.</text>
</comment>
<reference evidence="3" key="1">
    <citation type="submission" date="2021-12" db="EMBL/GenBank/DDBJ databases">
        <title>Prjna785345.</title>
        <authorList>
            <person name="Rujirawat T."/>
            <person name="Krajaejun T."/>
        </authorList>
    </citation>
    <scope>NUCLEOTIDE SEQUENCE</scope>
    <source>
        <strain evidence="3">Pi057C3</strain>
    </source>
</reference>
<keyword evidence="4" id="KW-1185">Reference proteome</keyword>
<dbReference type="SMART" id="SM00298">
    <property type="entry name" value="CHROMO"/>
    <property type="match status" value="1"/>
</dbReference>
<evidence type="ECO:0000313" key="4">
    <source>
        <dbReference type="Proteomes" id="UP001209570"/>
    </source>
</evidence>
<feature type="compositionally biased region" description="Acidic residues" evidence="1">
    <location>
        <begin position="269"/>
        <end position="300"/>
    </location>
</feature>
<feature type="domain" description="Chromo" evidence="2">
    <location>
        <begin position="540"/>
        <end position="622"/>
    </location>
</feature>
<evidence type="ECO:0000256" key="1">
    <source>
        <dbReference type="SAM" id="MobiDB-lite"/>
    </source>
</evidence>
<proteinExistence type="predicted"/>
<dbReference type="Pfam" id="PF00385">
    <property type="entry name" value="Chromo"/>
    <property type="match status" value="1"/>
</dbReference>
<evidence type="ECO:0000259" key="2">
    <source>
        <dbReference type="PROSITE" id="PS50013"/>
    </source>
</evidence>
<dbReference type="InterPro" id="IPR023780">
    <property type="entry name" value="Chromo_domain"/>
</dbReference>
<name>A0AAD5Q612_PYTIN</name>
<feature type="compositionally biased region" description="Pro residues" evidence="1">
    <location>
        <begin position="475"/>
        <end position="492"/>
    </location>
</feature>
<sequence>MATTVLSLRRAESSEGRKSALLYQLNASMDHALSTLLGADRPAFARPAPSTDDAAAAWMRLDDIVSSRKRELERKAQRAKAKAKKAPAAELKAEKAPRKLAKPSPKASTAAAHVPATLAAVKLLDLSGANLSPVLTHSTARADRLPPADLSSDVVAQLKALPMLETLQAGTKKCETLTKWVEADDGKNRALPKLIMTLIGKLQRDGLVPANPRDNGRKPGRRRSETLDERLIKEGEWNGRAGRRRRLPSTSRRPTKARNKRPLGGFIASDEEESDLSGEYSEEEGEYEGSSESEEAEVDFEVGALQPNDEEDDEAPRKRSPKGAANGSRSKKNTTSQTSPRVAGSTSTSASVEPSAAAASSEALRIKEDLSAKEQLARVTARLREVEQDEAATLSSQTYLLYESKKSPTSSSKKKSNDKPETPSQSSKSVEGSSISTSSKSAEGSSVSTAIVLEDSDEEEDDDAALVNTSAVPKAKPPTPPPTSKTPAPAAPAKPRNLKRKTEDDEVEDEEEEEDAAMEQAGSSTDEDQELFDLDDEDVYVVESLLEMRVGRTMVTNGRRSKEADLYLVKWEGYNELTWEPDGNIPKRLIQFYKEREAAKRACQFQIGEFLERRVAKNSTTSRDEIIYLIRWANQPQAYWEVRSNLPEKTVVWLEKTNRASQGKAVMGSSSRKKAKRNN</sequence>
<feature type="region of interest" description="Disordered" evidence="1">
    <location>
        <begin position="206"/>
        <end position="372"/>
    </location>
</feature>
<dbReference type="InterPro" id="IPR016197">
    <property type="entry name" value="Chromo-like_dom_sf"/>
</dbReference>
<feature type="compositionally biased region" description="Low complexity" evidence="1">
    <location>
        <begin position="102"/>
        <end position="111"/>
    </location>
</feature>
<feature type="compositionally biased region" description="Low complexity" evidence="1">
    <location>
        <begin position="345"/>
        <end position="363"/>
    </location>
</feature>
<dbReference type="AlphaFoldDB" id="A0AAD5Q612"/>
<evidence type="ECO:0000313" key="3">
    <source>
        <dbReference type="EMBL" id="KAJ0392843.1"/>
    </source>
</evidence>
<dbReference type="SUPFAM" id="SSF54160">
    <property type="entry name" value="Chromo domain-like"/>
    <property type="match status" value="1"/>
</dbReference>
<accession>A0AAD5Q612</accession>
<feature type="compositionally biased region" description="Basic residues" evidence="1">
    <location>
        <begin position="241"/>
        <end position="261"/>
    </location>
</feature>
<dbReference type="Gene3D" id="2.40.50.40">
    <property type="match status" value="1"/>
</dbReference>
<feature type="compositionally biased region" description="Basic and acidic residues" evidence="1">
    <location>
        <begin position="214"/>
        <end position="237"/>
    </location>
</feature>
<dbReference type="Proteomes" id="UP001209570">
    <property type="component" value="Unassembled WGS sequence"/>
</dbReference>
<feature type="compositionally biased region" description="Acidic residues" evidence="1">
    <location>
        <begin position="525"/>
        <end position="534"/>
    </location>
</feature>
<dbReference type="CDD" id="cd00024">
    <property type="entry name" value="CD_CSD"/>
    <property type="match status" value="1"/>
</dbReference>
<dbReference type="PROSITE" id="PS50013">
    <property type="entry name" value="CHROMO_2"/>
    <property type="match status" value="1"/>
</dbReference>
<dbReference type="InterPro" id="IPR000953">
    <property type="entry name" value="Chromo/chromo_shadow_dom"/>
</dbReference>
<dbReference type="EMBL" id="JAKCXM010000565">
    <property type="protein sequence ID" value="KAJ0392843.1"/>
    <property type="molecule type" value="Genomic_DNA"/>
</dbReference>
<gene>
    <name evidence="3" type="ORF">P43SY_000582</name>
</gene>